<evidence type="ECO:0000313" key="3">
    <source>
        <dbReference type="Proteomes" id="UP001297361"/>
    </source>
</evidence>
<evidence type="ECO:0000256" key="1">
    <source>
        <dbReference type="SAM" id="Phobius"/>
    </source>
</evidence>
<keyword evidence="1" id="KW-0812">Transmembrane</keyword>
<keyword evidence="1" id="KW-1133">Transmembrane helix</keyword>
<dbReference type="EMBL" id="JAJFNJ020000003">
    <property type="protein sequence ID" value="MEC3890101.1"/>
    <property type="molecule type" value="Genomic_DNA"/>
</dbReference>
<organism evidence="2 3">
    <name type="scientific">Xanthomonas campestris pv. papavericola</name>
    <dbReference type="NCBI Taxonomy" id="487881"/>
    <lineage>
        <taxon>Bacteria</taxon>
        <taxon>Pseudomonadati</taxon>
        <taxon>Pseudomonadota</taxon>
        <taxon>Gammaproteobacteria</taxon>
        <taxon>Lysobacterales</taxon>
        <taxon>Lysobacteraceae</taxon>
        <taxon>Xanthomonas</taxon>
    </lineage>
</organism>
<reference evidence="2" key="1">
    <citation type="submission" date="2021-10" db="EMBL/GenBank/DDBJ databases">
        <authorList>
            <person name="Hussein R."/>
            <person name="Harrison J."/>
            <person name="Studholme D.J."/>
            <person name="Vicente J."/>
            <person name="Grant M."/>
        </authorList>
    </citation>
    <scope>NUCLEOTIDE SEQUENCE</scope>
    <source>
        <strain evidence="2">NCPPB 2970</strain>
    </source>
</reference>
<name>A0AAJ3CFS4_XANCA</name>
<feature type="transmembrane region" description="Helical" evidence="1">
    <location>
        <begin position="6"/>
        <end position="25"/>
    </location>
</feature>
<accession>A0AAJ3CFS4</accession>
<protein>
    <submittedName>
        <fullName evidence="2">Uncharacterized protein</fullName>
    </submittedName>
</protein>
<evidence type="ECO:0000313" key="2">
    <source>
        <dbReference type="EMBL" id="MEC3890101.1"/>
    </source>
</evidence>
<comment type="caution">
    <text evidence="2">The sequence shown here is derived from an EMBL/GenBank/DDBJ whole genome shotgun (WGS) entry which is preliminary data.</text>
</comment>
<gene>
    <name evidence="2" type="ORF">LLE72_020705</name>
</gene>
<dbReference type="RefSeq" id="WP_228426144.1">
    <property type="nucleotide sequence ID" value="NZ_JAJFNJ020000003.1"/>
</dbReference>
<keyword evidence="1" id="KW-0472">Membrane</keyword>
<dbReference type="Proteomes" id="UP001297361">
    <property type="component" value="Unassembled WGS sequence"/>
</dbReference>
<reference evidence="2" key="2">
    <citation type="submission" date="2024-01" db="EMBL/GenBank/DDBJ databases">
        <title>Long-read genome sequencing of X. campestris pv. papavericola.</title>
        <authorList>
            <person name="Hussain R.M.F."/>
            <person name="Greer S."/>
            <person name="Harrison J."/>
            <person name="Grant M."/>
            <person name="Vicente J."/>
            <person name="Studholme D.J."/>
        </authorList>
    </citation>
    <scope>NUCLEOTIDE SEQUENCE</scope>
    <source>
        <strain evidence="2">NCPPB 2970</strain>
    </source>
</reference>
<dbReference type="AlphaFoldDB" id="A0AAJ3CFS4"/>
<proteinExistence type="predicted"/>
<sequence length="214" mass="24166">MSTIESILLLTTGNALLLGVLGWLARSLLQNFLTKDLVEHRVRLESESQRSVQAFGHALTLAAREHDIRFGKLHERRADTIAKLYELLIDTSDKGAAYSSPVGHSGDPPKAEQFNDFANSYNEAARYFHRKKLFLPPATCAKVDELFRGLKEQPAKMNIYMNMADQHPGTNFELQRLDAWDAAWKYFHEDFKPAMVALEHDLRALLGDQPANAS</sequence>